<dbReference type="KEGG" id="pmet:G4Y79_02845"/>
<evidence type="ECO:0000256" key="3">
    <source>
        <dbReference type="ARBA" id="ARBA00023012"/>
    </source>
</evidence>
<dbReference type="InterPro" id="IPR036890">
    <property type="entry name" value="HATPase_C_sf"/>
</dbReference>
<dbReference type="SUPFAM" id="SSF55785">
    <property type="entry name" value="PYP-like sensor domain (PAS domain)"/>
    <property type="match status" value="1"/>
</dbReference>
<dbReference type="GO" id="GO:0046983">
    <property type="term" value="F:protein dimerization activity"/>
    <property type="evidence" value="ECO:0007669"/>
    <property type="project" value="InterPro"/>
</dbReference>
<dbReference type="InterPro" id="IPR050482">
    <property type="entry name" value="Sensor_HK_TwoCompSys"/>
</dbReference>
<keyword evidence="7" id="KW-1185">Reference proteome</keyword>
<protein>
    <submittedName>
        <fullName evidence="6">GAF domain-containing protein</fullName>
    </submittedName>
</protein>
<sequence length="744" mass="84830">MNSNEQKIDQLRLLAEKFLTEHKVSERDVTSTKLMTLLHELQVYHVELQIQNKELQLAHQALEASQQEYSDLFEYAPVSYFVVNSDGFIKQANLTAVKKFGRERQSLYQMHVAELASPHERDKVFLYHRNLSKVRVPQQLEAWFEAVGTASFYGCMESVAIETGKYERSFRIAVTDITERKNYENRIQSLFQLDQAILSGRSVSDVITVAIDSLVEITPYDYAGVVLFHEQAGEATHYHSTFTKEREFYHDKESLAAFKDLTSLQADDYRTVDKPDFLPEFMVRLYPAHLFVPIIQEDVLKGVIDFGAATIDDFQLDQINVAQQIALELGIAIYQAELAEQVQLYADSLKELVEERTVQLEESQLRESDQRLFAEVMLSMVKQINQSLDLQSVMENMLTTLKRIISYDDAEIVIMEDNQIDMVIHYKEAASPQFEDLIPNVAIDNYPIYAEIKKRGKSILINDVPHSRSPVTRGLSDETYAYLGVPIYADNDILGVINVSRFESGSFSQHDLEHLEAFAEHASVAIKNARLYQKAQELAALEERQRLARDLHDAVSQLIFSLSITSESLVRMVERGQLNKVKELSEIVRASAASVHTEMNMLLLELHPIGLSKIELRDLLTQLVNSILTRYSSLDIQLMVKRLPALPIGPKNAIFRVVQEALNNVVKHARAHHVKIMLWAKEGHIYVLVEDDGEGFNLQTHPQQNGLHIMRERATEIGAEISIESEVGNGTRIHMTFPTAFPRL</sequence>
<dbReference type="SUPFAM" id="SSF55874">
    <property type="entry name" value="ATPase domain of HSP90 chaperone/DNA topoisomerase II/histidine kinase"/>
    <property type="match status" value="1"/>
</dbReference>
<gene>
    <name evidence="6" type="ORF">G4Y79_02845</name>
</gene>
<keyword evidence="1" id="KW-0808">Transferase</keyword>
<dbReference type="PANTHER" id="PTHR24421">
    <property type="entry name" value="NITRATE/NITRITE SENSOR PROTEIN NARX-RELATED"/>
    <property type="match status" value="1"/>
</dbReference>
<evidence type="ECO:0000313" key="7">
    <source>
        <dbReference type="Proteomes" id="UP000594468"/>
    </source>
</evidence>
<dbReference type="PROSITE" id="PS50109">
    <property type="entry name" value="HIS_KIN"/>
    <property type="match status" value="1"/>
</dbReference>
<dbReference type="Gene3D" id="1.20.5.1930">
    <property type="match status" value="1"/>
</dbReference>
<dbReference type="SMART" id="SM00065">
    <property type="entry name" value="GAF"/>
    <property type="match status" value="2"/>
</dbReference>
<dbReference type="PROSITE" id="PS50112">
    <property type="entry name" value="PAS"/>
    <property type="match status" value="1"/>
</dbReference>
<dbReference type="InterPro" id="IPR035965">
    <property type="entry name" value="PAS-like_dom_sf"/>
</dbReference>
<evidence type="ECO:0000259" key="5">
    <source>
        <dbReference type="PROSITE" id="PS50112"/>
    </source>
</evidence>
<dbReference type="NCBIfam" id="TIGR00229">
    <property type="entry name" value="sensory_box"/>
    <property type="match status" value="1"/>
</dbReference>
<dbReference type="AlphaFoldDB" id="A0A7S8EAN8"/>
<dbReference type="SUPFAM" id="SSF55781">
    <property type="entry name" value="GAF domain-like"/>
    <property type="match status" value="2"/>
</dbReference>
<dbReference type="InterPro" id="IPR005467">
    <property type="entry name" value="His_kinase_dom"/>
</dbReference>
<dbReference type="InterPro" id="IPR003594">
    <property type="entry name" value="HATPase_dom"/>
</dbReference>
<dbReference type="CDD" id="cd00130">
    <property type="entry name" value="PAS"/>
    <property type="match status" value="1"/>
</dbReference>
<dbReference type="Gene3D" id="3.30.450.20">
    <property type="entry name" value="PAS domain"/>
    <property type="match status" value="1"/>
</dbReference>
<feature type="domain" description="PAS" evidence="5">
    <location>
        <begin position="65"/>
        <end position="124"/>
    </location>
</feature>
<dbReference type="Proteomes" id="UP000594468">
    <property type="component" value="Chromosome"/>
</dbReference>
<keyword evidence="2" id="KW-0418">Kinase</keyword>
<organism evidence="6 7">
    <name type="scientific">Phototrophicus methaneseepsis</name>
    <dbReference type="NCBI Taxonomy" id="2710758"/>
    <lineage>
        <taxon>Bacteria</taxon>
        <taxon>Bacillati</taxon>
        <taxon>Chloroflexota</taxon>
        <taxon>Candidatus Thermofontia</taxon>
        <taxon>Phototrophicales</taxon>
        <taxon>Phototrophicaceae</taxon>
        <taxon>Phototrophicus</taxon>
    </lineage>
</organism>
<dbReference type="Pfam" id="PF13185">
    <property type="entry name" value="GAF_2"/>
    <property type="match status" value="2"/>
</dbReference>
<evidence type="ECO:0000256" key="2">
    <source>
        <dbReference type="ARBA" id="ARBA00022777"/>
    </source>
</evidence>
<evidence type="ECO:0000256" key="1">
    <source>
        <dbReference type="ARBA" id="ARBA00022679"/>
    </source>
</evidence>
<evidence type="ECO:0000313" key="6">
    <source>
        <dbReference type="EMBL" id="QPC83333.1"/>
    </source>
</evidence>
<dbReference type="InterPro" id="IPR000014">
    <property type="entry name" value="PAS"/>
</dbReference>
<dbReference type="GO" id="GO:0000155">
    <property type="term" value="F:phosphorelay sensor kinase activity"/>
    <property type="evidence" value="ECO:0007669"/>
    <property type="project" value="InterPro"/>
</dbReference>
<dbReference type="Gene3D" id="3.30.565.10">
    <property type="entry name" value="Histidine kinase-like ATPase, C-terminal domain"/>
    <property type="match status" value="1"/>
</dbReference>
<dbReference type="CDD" id="cd16917">
    <property type="entry name" value="HATPase_UhpB-NarQ-NarX-like"/>
    <property type="match status" value="1"/>
</dbReference>
<accession>A0A7S8EAN8</accession>
<name>A0A7S8EAN8_9CHLR</name>
<dbReference type="InterPro" id="IPR029016">
    <property type="entry name" value="GAF-like_dom_sf"/>
</dbReference>
<dbReference type="GO" id="GO:0016020">
    <property type="term" value="C:membrane"/>
    <property type="evidence" value="ECO:0007669"/>
    <property type="project" value="InterPro"/>
</dbReference>
<dbReference type="SMART" id="SM00091">
    <property type="entry name" value="PAS"/>
    <property type="match status" value="1"/>
</dbReference>
<dbReference type="RefSeq" id="WP_195171400.1">
    <property type="nucleotide sequence ID" value="NZ_CP062983.1"/>
</dbReference>
<dbReference type="InterPro" id="IPR003018">
    <property type="entry name" value="GAF"/>
</dbReference>
<reference evidence="6 7" key="1">
    <citation type="submission" date="2020-02" db="EMBL/GenBank/DDBJ databases">
        <authorList>
            <person name="Zheng R.K."/>
            <person name="Sun C.M."/>
        </authorList>
    </citation>
    <scope>NUCLEOTIDE SEQUENCE [LARGE SCALE GENOMIC DNA]</scope>
    <source>
        <strain evidence="7">rifampicinis</strain>
    </source>
</reference>
<evidence type="ECO:0000259" key="4">
    <source>
        <dbReference type="PROSITE" id="PS50109"/>
    </source>
</evidence>
<feature type="domain" description="Histidine kinase" evidence="4">
    <location>
        <begin position="546"/>
        <end position="741"/>
    </location>
</feature>
<dbReference type="InterPro" id="IPR011712">
    <property type="entry name" value="Sig_transdc_His_kin_sub3_dim/P"/>
</dbReference>
<dbReference type="Pfam" id="PF02518">
    <property type="entry name" value="HATPase_c"/>
    <property type="match status" value="1"/>
</dbReference>
<proteinExistence type="predicted"/>
<dbReference type="EMBL" id="CP062983">
    <property type="protein sequence ID" value="QPC83333.1"/>
    <property type="molecule type" value="Genomic_DNA"/>
</dbReference>
<dbReference type="Gene3D" id="3.30.450.40">
    <property type="match status" value="2"/>
</dbReference>
<dbReference type="Pfam" id="PF07730">
    <property type="entry name" value="HisKA_3"/>
    <property type="match status" value="1"/>
</dbReference>
<keyword evidence="3" id="KW-0902">Two-component regulatory system</keyword>
<dbReference type="SMART" id="SM00387">
    <property type="entry name" value="HATPase_c"/>
    <property type="match status" value="1"/>
</dbReference>